<dbReference type="PANTHER" id="PTHR47718:SF7">
    <property type="entry name" value="PROTEIN FAR1-RELATED SEQUENCE"/>
    <property type="match status" value="1"/>
</dbReference>
<sequence length="291" mass="34383">MVNANGNINTKQLICNKAEERHWKNFKKDNRQREHRKIIYVSKNGVFKSEHNHLLCPPKYRHLIAMNRRLNDVDKTQADSLRCGYDKVNFTSKDLHNHISKTGRNKMKYGDVFTTLAYLLSKADNDPWSEIISKYGLAENEWVQGIYNDKMKWATAYLREDFFSRIRTTSQCEGIHLLLKNYINNKINLLEFMHKSSEDEIEAAGVLNVTECPNSRDLVEYNTISYDKDKDLFTYECRLFETRRLRCSHIFGIVKHRNAKCVPKSLILKRWIKIQRVILYAQLESKNLLMI</sequence>
<proteinExistence type="predicted"/>
<dbReference type="PANTHER" id="PTHR47718">
    <property type="entry name" value="OS01G0519700 PROTEIN"/>
    <property type="match status" value="1"/>
</dbReference>
<reference evidence="1 2" key="1">
    <citation type="submission" date="2019-01" db="EMBL/GenBank/DDBJ databases">
        <title>Sequencing of cultivated peanut Arachis hypogaea provides insights into genome evolution and oil improvement.</title>
        <authorList>
            <person name="Chen X."/>
        </authorList>
    </citation>
    <scope>NUCLEOTIDE SEQUENCE [LARGE SCALE GENOMIC DNA]</scope>
    <source>
        <strain evidence="2">cv. Fuhuasheng</strain>
        <tissue evidence="1">Leaves</tissue>
    </source>
</reference>
<dbReference type="EMBL" id="SDMP01000001">
    <property type="protein sequence ID" value="RYR78204.1"/>
    <property type="molecule type" value="Genomic_DNA"/>
</dbReference>
<comment type="caution">
    <text evidence="1">The sequence shown here is derived from an EMBL/GenBank/DDBJ whole genome shotgun (WGS) entry which is preliminary data.</text>
</comment>
<dbReference type="Proteomes" id="UP000289738">
    <property type="component" value="Chromosome A01"/>
</dbReference>
<organism evidence="1 2">
    <name type="scientific">Arachis hypogaea</name>
    <name type="common">Peanut</name>
    <dbReference type="NCBI Taxonomy" id="3818"/>
    <lineage>
        <taxon>Eukaryota</taxon>
        <taxon>Viridiplantae</taxon>
        <taxon>Streptophyta</taxon>
        <taxon>Embryophyta</taxon>
        <taxon>Tracheophyta</taxon>
        <taxon>Spermatophyta</taxon>
        <taxon>Magnoliopsida</taxon>
        <taxon>eudicotyledons</taxon>
        <taxon>Gunneridae</taxon>
        <taxon>Pentapetalae</taxon>
        <taxon>rosids</taxon>
        <taxon>fabids</taxon>
        <taxon>Fabales</taxon>
        <taxon>Fabaceae</taxon>
        <taxon>Papilionoideae</taxon>
        <taxon>50 kb inversion clade</taxon>
        <taxon>dalbergioids sensu lato</taxon>
        <taxon>Dalbergieae</taxon>
        <taxon>Pterocarpus clade</taxon>
        <taxon>Arachis</taxon>
    </lineage>
</organism>
<evidence type="ECO:0000313" key="2">
    <source>
        <dbReference type="Proteomes" id="UP000289738"/>
    </source>
</evidence>
<dbReference type="AlphaFoldDB" id="A0A445ERT5"/>
<keyword evidence="2" id="KW-1185">Reference proteome</keyword>
<name>A0A445ERT5_ARAHY</name>
<gene>
    <name evidence="1" type="ORF">Ahy_A01g002935</name>
</gene>
<accession>A0A445ERT5</accession>
<evidence type="ECO:0000313" key="1">
    <source>
        <dbReference type="EMBL" id="RYR78204.1"/>
    </source>
</evidence>
<protein>
    <submittedName>
        <fullName evidence="1">Uncharacterized protein</fullName>
    </submittedName>
</protein>